<proteinExistence type="predicted"/>
<dbReference type="CDD" id="cd00093">
    <property type="entry name" value="HTH_XRE"/>
    <property type="match status" value="2"/>
</dbReference>
<dbReference type="RefSeq" id="WP_242939699.1">
    <property type="nucleotide sequence ID" value="NZ_FOHN01000009.1"/>
</dbReference>
<reference evidence="3 4" key="1">
    <citation type="submission" date="2016-10" db="EMBL/GenBank/DDBJ databases">
        <authorList>
            <person name="de Groot N.N."/>
        </authorList>
    </citation>
    <scope>NUCLEOTIDE SEQUENCE [LARGE SCALE GENOMIC DNA]</scope>
    <source>
        <strain evidence="3 4">DSM 1801</strain>
    </source>
</reference>
<dbReference type="Pfam" id="PF01381">
    <property type="entry name" value="HTH_3"/>
    <property type="match status" value="1"/>
</dbReference>
<dbReference type="SMART" id="SM00530">
    <property type="entry name" value="HTH_XRE"/>
    <property type="match status" value="2"/>
</dbReference>
<dbReference type="STRING" id="29364.SAMN04487772_109121"/>
<sequence>MREEMLIRELTPYGKDLKCQLVRLGMTQVELAGKVGTSKQYLGKILFGERTGTLYLDQIDQELLTSQKTKRQNTLTSYGKEVKCRLIELNMTQVQLAEMAGTTKQYLGKILHGTRSGAMYMESINRILGLEMETSKHSKTGKTSRNDKSLKMAMR</sequence>
<name>A0A1I0CC58_9FIRM</name>
<evidence type="ECO:0000313" key="4">
    <source>
        <dbReference type="Proteomes" id="UP000199800"/>
    </source>
</evidence>
<organism evidence="3 4">
    <name type="scientific">[Clostridium] polysaccharolyticum</name>
    <dbReference type="NCBI Taxonomy" id="29364"/>
    <lineage>
        <taxon>Bacteria</taxon>
        <taxon>Bacillati</taxon>
        <taxon>Bacillota</taxon>
        <taxon>Clostridia</taxon>
        <taxon>Lachnospirales</taxon>
        <taxon>Lachnospiraceae</taxon>
    </lineage>
</organism>
<gene>
    <name evidence="3" type="ORF">SAMN04487772_109121</name>
</gene>
<dbReference type="PROSITE" id="PS50943">
    <property type="entry name" value="HTH_CROC1"/>
    <property type="match status" value="1"/>
</dbReference>
<dbReference type="EMBL" id="FOHN01000009">
    <property type="protein sequence ID" value="SET16944.1"/>
    <property type="molecule type" value="Genomic_DNA"/>
</dbReference>
<dbReference type="InterPro" id="IPR010982">
    <property type="entry name" value="Lambda_DNA-bd_dom_sf"/>
</dbReference>
<evidence type="ECO:0000256" key="1">
    <source>
        <dbReference type="SAM" id="MobiDB-lite"/>
    </source>
</evidence>
<keyword evidence="4" id="KW-1185">Reference proteome</keyword>
<feature type="compositionally biased region" description="Basic and acidic residues" evidence="1">
    <location>
        <begin position="144"/>
        <end position="155"/>
    </location>
</feature>
<dbReference type="GO" id="GO:0003677">
    <property type="term" value="F:DNA binding"/>
    <property type="evidence" value="ECO:0007669"/>
    <property type="project" value="InterPro"/>
</dbReference>
<dbReference type="Gene3D" id="1.10.260.40">
    <property type="entry name" value="lambda repressor-like DNA-binding domains"/>
    <property type="match status" value="2"/>
</dbReference>
<accession>A0A1I0CC58</accession>
<feature type="domain" description="HTH cro/C1-type" evidence="2">
    <location>
        <begin position="88"/>
        <end position="135"/>
    </location>
</feature>
<dbReference type="Proteomes" id="UP000199800">
    <property type="component" value="Unassembled WGS sequence"/>
</dbReference>
<feature type="region of interest" description="Disordered" evidence="1">
    <location>
        <begin position="134"/>
        <end position="155"/>
    </location>
</feature>
<evidence type="ECO:0000313" key="3">
    <source>
        <dbReference type="EMBL" id="SET16944.1"/>
    </source>
</evidence>
<dbReference type="InterPro" id="IPR001387">
    <property type="entry name" value="Cro/C1-type_HTH"/>
</dbReference>
<dbReference type="SUPFAM" id="SSF47413">
    <property type="entry name" value="lambda repressor-like DNA-binding domains"/>
    <property type="match status" value="2"/>
</dbReference>
<protein>
    <submittedName>
        <fullName evidence="3">Helix-turn-helix</fullName>
    </submittedName>
</protein>
<dbReference type="AlphaFoldDB" id="A0A1I0CC58"/>
<evidence type="ECO:0000259" key="2">
    <source>
        <dbReference type="PROSITE" id="PS50943"/>
    </source>
</evidence>